<dbReference type="GO" id="GO:0006952">
    <property type="term" value="P:defense response"/>
    <property type="evidence" value="ECO:0007669"/>
    <property type="project" value="UniProtKB-KW"/>
</dbReference>
<dbReference type="InterPro" id="IPR036955">
    <property type="entry name" value="AP2/ERF_dom_sf"/>
</dbReference>
<evidence type="ECO:0000256" key="3">
    <source>
        <dbReference type="ARBA" id="ARBA00022821"/>
    </source>
</evidence>
<protein>
    <submittedName>
        <fullName evidence="8">Uncharacterized protein</fullName>
    </submittedName>
</protein>
<keyword evidence="9" id="KW-1185">Reference proteome</keyword>
<dbReference type="PANTHER" id="PTHR31677">
    <property type="entry name" value="AP2 DOMAIN CLASS TRANSCRIPTION FACTOR"/>
    <property type="match status" value="1"/>
</dbReference>
<dbReference type="CDD" id="cd00018">
    <property type="entry name" value="AP2"/>
    <property type="match status" value="1"/>
</dbReference>
<accession>A0A165Z4S9</accession>
<dbReference type="SMART" id="SM00380">
    <property type="entry name" value="AP2"/>
    <property type="match status" value="1"/>
</dbReference>
<evidence type="ECO:0000256" key="6">
    <source>
        <dbReference type="ARBA" id="ARBA00023163"/>
    </source>
</evidence>
<dbReference type="OrthoDB" id="1925932at2759"/>
<dbReference type="AlphaFoldDB" id="A0A165Z4S9"/>
<dbReference type="PANTHER" id="PTHR31677:SF228">
    <property type="entry name" value="ETHYLENE-RESPONSIVE TRANSCRIPTION FACTOR 10-RELATED"/>
    <property type="match status" value="1"/>
</dbReference>
<evidence type="ECO:0000256" key="2">
    <source>
        <dbReference type="ARBA" id="ARBA00022745"/>
    </source>
</evidence>
<dbReference type="Gene3D" id="3.30.730.10">
    <property type="entry name" value="AP2/ERF domain"/>
    <property type="match status" value="1"/>
</dbReference>
<dbReference type="GO" id="GO:0003677">
    <property type="term" value="F:DNA binding"/>
    <property type="evidence" value="ECO:0007669"/>
    <property type="project" value="UniProtKB-KW"/>
</dbReference>
<dbReference type="Proteomes" id="UP000077755">
    <property type="component" value="Chromosome 4"/>
</dbReference>
<dbReference type="InterPro" id="IPR016177">
    <property type="entry name" value="DNA-bd_dom_sf"/>
</dbReference>
<evidence type="ECO:0000256" key="4">
    <source>
        <dbReference type="ARBA" id="ARBA00023015"/>
    </source>
</evidence>
<reference evidence="8" key="1">
    <citation type="journal article" date="2016" name="Nat. Genet.">
        <title>A high-quality carrot genome assembly provides new insights into carotenoid accumulation and asterid genome evolution.</title>
        <authorList>
            <person name="Iorizzo M."/>
            <person name="Ellison S."/>
            <person name="Senalik D."/>
            <person name="Zeng P."/>
            <person name="Satapoomin P."/>
            <person name="Huang J."/>
            <person name="Bowman M."/>
            <person name="Iovene M."/>
            <person name="Sanseverino W."/>
            <person name="Cavagnaro P."/>
            <person name="Yildiz M."/>
            <person name="Macko-Podgorni A."/>
            <person name="Moranska E."/>
            <person name="Grzebelus E."/>
            <person name="Grzebelus D."/>
            <person name="Ashrafi H."/>
            <person name="Zheng Z."/>
            <person name="Cheng S."/>
            <person name="Spooner D."/>
            <person name="Van Deynze A."/>
            <person name="Simon P."/>
        </authorList>
    </citation>
    <scope>NUCLEOTIDE SEQUENCE</scope>
    <source>
        <tissue evidence="8">Leaf</tissue>
    </source>
</reference>
<comment type="subcellular location">
    <subcellularLocation>
        <location evidence="1">Nucleus</location>
    </subcellularLocation>
</comment>
<evidence type="ECO:0000256" key="1">
    <source>
        <dbReference type="ARBA" id="ARBA00004123"/>
    </source>
</evidence>
<proteinExistence type="predicted"/>
<dbReference type="EMBL" id="CP093346">
    <property type="protein sequence ID" value="WOG98724.1"/>
    <property type="molecule type" value="Genomic_DNA"/>
</dbReference>
<keyword evidence="7" id="KW-0539">Nucleus</keyword>
<dbReference type="InterPro" id="IPR001471">
    <property type="entry name" value="AP2/ERF_dom"/>
</dbReference>
<keyword evidence="6" id="KW-0804">Transcription</keyword>
<evidence type="ECO:0000313" key="9">
    <source>
        <dbReference type="Proteomes" id="UP000077755"/>
    </source>
</evidence>
<dbReference type="GO" id="GO:0003700">
    <property type="term" value="F:DNA-binding transcription factor activity"/>
    <property type="evidence" value="ECO:0007669"/>
    <property type="project" value="InterPro"/>
</dbReference>
<dbReference type="GO" id="GO:0009873">
    <property type="term" value="P:ethylene-activated signaling pathway"/>
    <property type="evidence" value="ECO:0007669"/>
    <property type="project" value="UniProtKB-KW"/>
</dbReference>
<keyword evidence="3" id="KW-0611">Plant defense</keyword>
<dbReference type="GO" id="GO:0005634">
    <property type="term" value="C:nucleus"/>
    <property type="evidence" value="ECO:0007669"/>
    <property type="project" value="UniProtKB-SubCell"/>
</dbReference>
<sequence>MVGPVVQEQVGPKAEQVGPDVEEVHYRGVRKRPWGRYAAEIRDPYKKCRVWLGSFHTAEDAARAYDAAAIRFRGARAKTNFAPVRQSPARSSVENSASGGSVGVHALPRVGVTRRLAAGFPVTTPCHPVVDPRVFCQFVYPPGMMCNVVHPIPNAWRAGGVHGGALSDSGSSSVVDGLHRSSGSTSKELNLELTLAPPSGY</sequence>
<evidence type="ECO:0000256" key="7">
    <source>
        <dbReference type="ARBA" id="ARBA00023242"/>
    </source>
</evidence>
<keyword evidence="2" id="KW-0936">Ethylene signaling pathway</keyword>
<name>A0A165Z4S9_DAUCS</name>
<dbReference type="SUPFAM" id="SSF54171">
    <property type="entry name" value="DNA-binding domain"/>
    <property type="match status" value="1"/>
</dbReference>
<dbReference type="KEGG" id="dcr:108217832"/>
<dbReference type="PRINTS" id="PR00367">
    <property type="entry name" value="ETHRSPELEMNT"/>
</dbReference>
<keyword evidence="5" id="KW-0238">DNA-binding</keyword>
<reference evidence="8" key="2">
    <citation type="submission" date="2022-03" db="EMBL/GenBank/DDBJ databases">
        <title>Draft title - Genomic analysis of global carrot germplasm unveils the trajectory of domestication and the origin of high carotenoid orange carrot.</title>
        <authorList>
            <person name="Iorizzo M."/>
            <person name="Ellison S."/>
            <person name="Senalik D."/>
            <person name="Macko-Podgorni A."/>
            <person name="Grzebelus D."/>
            <person name="Bostan H."/>
            <person name="Rolling W."/>
            <person name="Curaba J."/>
            <person name="Simon P."/>
        </authorList>
    </citation>
    <scope>NUCLEOTIDE SEQUENCE</scope>
    <source>
        <tissue evidence="8">Leaf</tissue>
    </source>
</reference>
<dbReference type="Gramene" id="KZM99609">
    <property type="protein sequence ID" value="KZM99609"/>
    <property type="gene ID" value="DCAR_013029"/>
</dbReference>
<evidence type="ECO:0000256" key="5">
    <source>
        <dbReference type="ARBA" id="ARBA00023125"/>
    </source>
</evidence>
<dbReference type="PROSITE" id="PS51032">
    <property type="entry name" value="AP2_ERF"/>
    <property type="match status" value="1"/>
</dbReference>
<dbReference type="FunFam" id="3.30.730.10:FF:000001">
    <property type="entry name" value="Ethylene-responsive transcription factor 2"/>
    <property type="match status" value="1"/>
</dbReference>
<keyword evidence="4" id="KW-0805">Transcription regulation</keyword>
<organism evidence="8 9">
    <name type="scientific">Daucus carota subsp. sativus</name>
    <name type="common">Carrot</name>
    <dbReference type="NCBI Taxonomy" id="79200"/>
    <lineage>
        <taxon>Eukaryota</taxon>
        <taxon>Viridiplantae</taxon>
        <taxon>Streptophyta</taxon>
        <taxon>Embryophyta</taxon>
        <taxon>Tracheophyta</taxon>
        <taxon>Spermatophyta</taxon>
        <taxon>Magnoliopsida</taxon>
        <taxon>eudicotyledons</taxon>
        <taxon>Gunneridae</taxon>
        <taxon>Pentapetalae</taxon>
        <taxon>asterids</taxon>
        <taxon>campanulids</taxon>
        <taxon>Apiales</taxon>
        <taxon>Apiaceae</taxon>
        <taxon>Apioideae</taxon>
        <taxon>Scandiceae</taxon>
        <taxon>Daucinae</taxon>
        <taxon>Daucus</taxon>
        <taxon>Daucus sect. Daucus</taxon>
    </lineage>
</organism>
<evidence type="ECO:0000313" key="8">
    <source>
        <dbReference type="EMBL" id="WOG98724.1"/>
    </source>
</evidence>
<gene>
    <name evidence="8" type="ORF">DCAR_0418069</name>
</gene>
<dbReference type="Pfam" id="PF00847">
    <property type="entry name" value="AP2"/>
    <property type="match status" value="1"/>
</dbReference>